<dbReference type="InterPro" id="IPR027417">
    <property type="entry name" value="P-loop_NTPase"/>
</dbReference>
<dbReference type="Pfam" id="PF13401">
    <property type="entry name" value="AAA_22"/>
    <property type="match status" value="1"/>
</dbReference>
<dbReference type="EMBL" id="FODT01000004">
    <property type="protein sequence ID" value="SEO72872.1"/>
    <property type="molecule type" value="Genomic_DNA"/>
</dbReference>
<gene>
    <name evidence="2" type="ORF">SAMN05444123_104231</name>
</gene>
<name>A0A1H8S2R1_9BRAD</name>
<dbReference type="InterPro" id="IPR049945">
    <property type="entry name" value="AAA_22"/>
</dbReference>
<reference evidence="3" key="1">
    <citation type="submission" date="2016-10" db="EMBL/GenBank/DDBJ databases">
        <authorList>
            <person name="Varghese N."/>
            <person name="Submissions S."/>
        </authorList>
    </citation>
    <scope>NUCLEOTIDE SEQUENCE [LARGE SCALE GENOMIC DNA]</scope>
    <source>
        <strain evidence="3">DSM 123</strain>
    </source>
</reference>
<sequence length="377" mass="42841">MAHRDNEVSEIVRLLESGKSIQMLAPRRVGKTWLMRDVERQLAPHGWLTIFCDVEGMGSEDEFLRDLCRKIEDAGTVKLRVLEQIKHRLGQLMSATFEGNLANAIGRVDVKQFSDALVGSLHDNHPKVLILVDEISLLVSALIAKSPESAKAFLYHLRKLNQSYPNVRWLLTGSIGLDVVARRWELGGALLDLAIFPLEPFSAKEARAYIDALCAERRVRWHFVLDDPSFDHLAEQLGWLSPYYLDMIADRINVQTQDAGGVAVPTKADIDRAFEELLGPSYRNYFAAWEEHLNKNFPKPESELLYAILDCCCVRPDGETEATILASVGRNYPSLSRRNLMNLLSALVHDGFVAEVGDRWRFRSGLLRRYWMKYICT</sequence>
<evidence type="ECO:0000313" key="3">
    <source>
        <dbReference type="Proteomes" id="UP000199615"/>
    </source>
</evidence>
<dbReference type="Gene3D" id="3.40.50.300">
    <property type="entry name" value="P-loop containing nucleotide triphosphate hydrolases"/>
    <property type="match status" value="1"/>
</dbReference>
<protein>
    <recommendedName>
        <fullName evidence="1">ORC1/DEAH AAA+ ATPase domain-containing protein</fullName>
    </recommendedName>
</protein>
<feature type="domain" description="ORC1/DEAH AAA+ ATPase" evidence="1">
    <location>
        <begin position="25"/>
        <end position="177"/>
    </location>
</feature>
<evidence type="ECO:0000313" key="2">
    <source>
        <dbReference type="EMBL" id="SEO72872.1"/>
    </source>
</evidence>
<keyword evidence="3" id="KW-1185">Reference proteome</keyword>
<dbReference type="PANTHER" id="PTHR34301:SF8">
    <property type="entry name" value="ATPASE DOMAIN-CONTAINING PROTEIN"/>
    <property type="match status" value="1"/>
</dbReference>
<proteinExistence type="predicted"/>
<dbReference type="SUPFAM" id="SSF52540">
    <property type="entry name" value="P-loop containing nucleoside triphosphate hydrolases"/>
    <property type="match status" value="1"/>
</dbReference>
<accession>A0A1H8S2R1</accession>
<dbReference type="GO" id="GO:0016887">
    <property type="term" value="F:ATP hydrolysis activity"/>
    <property type="evidence" value="ECO:0007669"/>
    <property type="project" value="InterPro"/>
</dbReference>
<dbReference type="Proteomes" id="UP000199615">
    <property type="component" value="Unassembled WGS sequence"/>
</dbReference>
<organism evidence="2 3">
    <name type="scientific">Rhodopseudomonas pseudopalustris</name>
    <dbReference type="NCBI Taxonomy" id="1513892"/>
    <lineage>
        <taxon>Bacteria</taxon>
        <taxon>Pseudomonadati</taxon>
        <taxon>Pseudomonadota</taxon>
        <taxon>Alphaproteobacteria</taxon>
        <taxon>Hyphomicrobiales</taxon>
        <taxon>Nitrobacteraceae</taxon>
        <taxon>Rhodopseudomonas</taxon>
    </lineage>
</organism>
<evidence type="ECO:0000259" key="1">
    <source>
        <dbReference type="Pfam" id="PF13401"/>
    </source>
</evidence>
<dbReference type="PANTHER" id="PTHR34301">
    <property type="entry name" value="DNA-BINDING PROTEIN-RELATED"/>
    <property type="match status" value="1"/>
</dbReference>
<dbReference type="AlphaFoldDB" id="A0A1H8S2R1"/>